<name>A0AAJ7RNH1_CEPCN</name>
<evidence type="ECO:0000256" key="1">
    <source>
        <dbReference type="ARBA" id="ARBA00022737"/>
    </source>
</evidence>
<evidence type="ECO:0000256" key="2">
    <source>
        <dbReference type="ARBA" id="ARBA00023043"/>
    </source>
</evidence>
<dbReference type="Proteomes" id="UP000694920">
    <property type="component" value="Unplaced"/>
</dbReference>
<reference evidence="5" key="1">
    <citation type="submission" date="2025-08" db="UniProtKB">
        <authorList>
            <consortium name="RefSeq"/>
        </authorList>
    </citation>
    <scope>IDENTIFICATION</scope>
</reference>
<sequence>MESHKHNSDECCCKSNTSSVQQSLPEMDFERGIWYAAQTGDYERLEKLLRKGVSPDIEDSAGYTALHYAARNGHAIVCRELLNRGANVNAQTRSGRATALHRAASQNLPDIIKLLLSFKADPNLVDADGNTALHRAVITNASCACEELLKSCNSGIVNKNNKTVYEIVKAKGQEDLIKLFQKTGMQ</sequence>
<dbReference type="KEGG" id="ccin:107271208"/>
<proteinExistence type="predicted"/>
<dbReference type="PANTHER" id="PTHR24171:SF9">
    <property type="entry name" value="ANKYRIN REPEAT DOMAIN-CONTAINING PROTEIN 39"/>
    <property type="match status" value="1"/>
</dbReference>
<evidence type="ECO:0000256" key="3">
    <source>
        <dbReference type="PROSITE-ProRule" id="PRU00023"/>
    </source>
</evidence>
<gene>
    <name evidence="5" type="primary">LOC107271208</name>
</gene>
<feature type="repeat" description="ANK" evidence="3">
    <location>
        <begin position="61"/>
        <end position="93"/>
    </location>
</feature>
<dbReference type="InterPro" id="IPR002110">
    <property type="entry name" value="Ankyrin_rpt"/>
</dbReference>
<keyword evidence="1" id="KW-0677">Repeat</keyword>
<dbReference type="PROSITE" id="PS50088">
    <property type="entry name" value="ANK_REPEAT"/>
    <property type="match status" value="2"/>
</dbReference>
<accession>A0AAJ7RNH1</accession>
<protein>
    <submittedName>
        <fullName evidence="5">Ankyrin repeat domain-containing protein 39</fullName>
    </submittedName>
</protein>
<dbReference type="PROSITE" id="PS50297">
    <property type="entry name" value="ANK_REP_REGION"/>
    <property type="match status" value="2"/>
</dbReference>
<feature type="repeat" description="ANK" evidence="3">
    <location>
        <begin position="95"/>
        <end position="127"/>
    </location>
</feature>
<evidence type="ECO:0000313" key="4">
    <source>
        <dbReference type="Proteomes" id="UP000694920"/>
    </source>
</evidence>
<dbReference type="PRINTS" id="PR01415">
    <property type="entry name" value="ANKYRIN"/>
</dbReference>
<dbReference type="InterPro" id="IPR036770">
    <property type="entry name" value="Ankyrin_rpt-contain_sf"/>
</dbReference>
<keyword evidence="2 3" id="KW-0040">ANK repeat</keyword>
<dbReference type="Gene3D" id="1.25.40.20">
    <property type="entry name" value="Ankyrin repeat-containing domain"/>
    <property type="match status" value="1"/>
</dbReference>
<dbReference type="RefSeq" id="XP_024944185.1">
    <property type="nucleotide sequence ID" value="XM_025088417.1"/>
</dbReference>
<dbReference type="Pfam" id="PF00023">
    <property type="entry name" value="Ank"/>
    <property type="match status" value="1"/>
</dbReference>
<dbReference type="SMART" id="SM00248">
    <property type="entry name" value="ANK"/>
    <property type="match status" value="4"/>
</dbReference>
<keyword evidence="4" id="KW-1185">Reference proteome</keyword>
<organism evidence="4 5">
    <name type="scientific">Cephus cinctus</name>
    <name type="common">Wheat stem sawfly</name>
    <dbReference type="NCBI Taxonomy" id="211228"/>
    <lineage>
        <taxon>Eukaryota</taxon>
        <taxon>Metazoa</taxon>
        <taxon>Ecdysozoa</taxon>
        <taxon>Arthropoda</taxon>
        <taxon>Hexapoda</taxon>
        <taxon>Insecta</taxon>
        <taxon>Pterygota</taxon>
        <taxon>Neoptera</taxon>
        <taxon>Endopterygota</taxon>
        <taxon>Hymenoptera</taxon>
        <taxon>Cephoidea</taxon>
        <taxon>Cephidae</taxon>
        <taxon>Cephus</taxon>
    </lineage>
</organism>
<dbReference type="GeneID" id="107271208"/>
<evidence type="ECO:0000313" key="5">
    <source>
        <dbReference type="RefSeq" id="XP_024944185.1"/>
    </source>
</evidence>
<dbReference type="AlphaFoldDB" id="A0AAJ7RNH1"/>
<dbReference type="PANTHER" id="PTHR24171">
    <property type="entry name" value="ANKYRIN REPEAT DOMAIN-CONTAINING PROTEIN 39-RELATED"/>
    <property type="match status" value="1"/>
</dbReference>
<dbReference type="SUPFAM" id="SSF48403">
    <property type="entry name" value="Ankyrin repeat"/>
    <property type="match status" value="1"/>
</dbReference>
<dbReference type="Pfam" id="PF12796">
    <property type="entry name" value="Ank_2"/>
    <property type="match status" value="1"/>
</dbReference>